<sequence>MEKQIKKPDVLIIGAGPAGLTAGIYAARLKLDTLILEDELVGGQIRDASLIQNYPGFKSISGSELIERMREQSVVAGAKLDEFDRVLLATLTGAEKKIETEGFIYYPKTLIIAAGMKQKELPIREEKQFHGNGIHYCEICDGHLYEGKEIAVVGGGSAAVGAAISLTKYASRVTLIHRSGTLRADKKSQEELFSNPKIKVMWNTKILGAFGDKQLQTLLIQEEADQDKREMKMDGVFVYIGSLPRTEMYAQDLELDNYGNIVAGESCETNIPGVFAAGDVRTKKIRQLTTAVNDGTVAALMAERYILELRRRDVYDKGVLNF</sequence>
<proteinExistence type="predicted"/>
<keyword evidence="5" id="KW-1185">Reference proteome</keyword>
<dbReference type="RefSeq" id="WP_183863095.1">
    <property type="nucleotide sequence ID" value="NZ_JACHFH010000043.1"/>
</dbReference>
<dbReference type="PRINTS" id="PR00368">
    <property type="entry name" value="FADPNR"/>
</dbReference>
<dbReference type="InterPro" id="IPR036188">
    <property type="entry name" value="FAD/NAD-bd_sf"/>
</dbReference>
<dbReference type="InterPro" id="IPR050097">
    <property type="entry name" value="Ferredoxin-NADP_redctase_2"/>
</dbReference>
<protein>
    <submittedName>
        <fullName evidence="4">Thioredoxin reductase (NADPH)</fullName>
        <ecNumber evidence="4">1.8.1.9</ecNumber>
    </submittedName>
</protein>
<keyword evidence="1" id="KW-0285">Flavoprotein</keyword>
<gene>
    <name evidence="4" type="ORF">HNR32_002506</name>
</gene>
<dbReference type="AlphaFoldDB" id="A0A840UY89"/>
<name>A0A840UY89_9FIRM</name>
<dbReference type="Gene3D" id="3.50.50.60">
    <property type="entry name" value="FAD/NAD(P)-binding domain"/>
    <property type="match status" value="2"/>
</dbReference>
<evidence type="ECO:0000259" key="3">
    <source>
        <dbReference type="Pfam" id="PF07992"/>
    </source>
</evidence>
<dbReference type="EC" id="1.8.1.9" evidence="4"/>
<dbReference type="Proteomes" id="UP000559117">
    <property type="component" value="Unassembled WGS sequence"/>
</dbReference>
<evidence type="ECO:0000313" key="5">
    <source>
        <dbReference type="Proteomes" id="UP000559117"/>
    </source>
</evidence>
<accession>A0A840UY89</accession>
<dbReference type="GO" id="GO:0004791">
    <property type="term" value="F:thioredoxin-disulfide reductase (NADPH) activity"/>
    <property type="evidence" value="ECO:0007669"/>
    <property type="project" value="UniProtKB-EC"/>
</dbReference>
<organism evidence="4 5">
    <name type="scientific">Pectinatus brassicae</name>
    <dbReference type="NCBI Taxonomy" id="862415"/>
    <lineage>
        <taxon>Bacteria</taxon>
        <taxon>Bacillati</taxon>
        <taxon>Bacillota</taxon>
        <taxon>Negativicutes</taxon>
        <taxon>Selenomonadales</taxon>
        <taxon>Selenomonadaceae</taxon>
        <taxon>Pectinatus</taxon>
    </lineage>
</organism>
<evidence type="ECO:0000256" key="1">
    <source>
        <dbReference type="ARBA" id="ARBA00022630"/>
    </source>
</evidence>
<keyword evidence="2 4" id="KW-0560">Oxidoreductase</keyword>
<dbReference type="InterPro" id="IPR023753">
    <property type="entry name" value="FAD/NAD-binding_dom"/>
</dbReference>
<dbReference type="PANTHER" id="PTHR48105">
    <property type="entry name" value="THIOREDOXIN REDUCTASE 1-RELATED-RELATED"/>
    <property type="match status" value="1"/>
</dbReference>
<dbReference type="EMBL" id="JACHFH010000043">
    <property type="protein sequence ID" value="MBB5337345.1"/>
    <property type="molecule type" value="Genomic_DNA"/>
</dbReference>
<reference evidence="4 5" key="1">
    <citation type="submission" date="2020-08" db="EMBL/GenBank/DDBJ databases">
        <title>Genomic Encyclopedia of Type Strains, Phase IV (KMG-IV): sequencing the most valuable type-strain genomes for metagenomic binning, comparative biology and taxonomic classification.</title>
        <authorList>
            <person name="Goeker M."/>
        </authorList>
    </citation>
    <scope>NUCLEOTIDE SEQUENCE [LARGE SCALE GENOMIC DNA]</scope>
    <source>
        <strain evidence="4 5">DSM 24661</strain>
    </source>
</reference>
<dbReference type="Pfam" id="PF07992">
    <property type="entry name" value="Pyr_redox_2"/>
    <property type="match status" value="1"/>
</dbReference>
<feature type="domain" description="FAD/NAD(P)-binding" evidence="3">
    <location>
        <begin position="9"/>
        <end position="295"/>
    </location>
</feature>
<evidence type="ECO:0000313" key="4">
    <source>
        <dbReference type="EMBL" id="MBB5337345.1"/>
    </source>
</evidence>
<dbReference type="PRINTS" id="PR00469">
    <property type="entry name" value="PNDRDTASEII"/>
</dbReference>
<comment type="caution">
    <text evidence="4">The sequence shown here is derived from an EMBL/GenBank/DDBJ whole genome shotgun (WGS) entry which is preliminary data.</text>
</comment>
<dbReference type="SUPFAM" id="SSF51905">
    <property type="entry name" value="FAD/NAD(P)-binding domain"/>
    <property type="match status" value="1"/>
</dbReference>
<evidence type="ECO:0000256" key="2">
    <source>
        <dbReference type="ARBA" id="ARBA00023002"/>
    </source>
</evidence>